<protein>
    <submittedName>
        <fullName evidence="1">Uncharacterized protein</fullName>
    </submittedName>
</protein>
<dbReference type="Proteomes" id="UP001607303">
    <property type="component" value="Unassembled WGS sequence"/>
</dbReference>
<name>A0ABD2B684_VESMC</name>
<organism evidence="1 2">
    <name type="scientific">Vespula maculifrons</name>
    <name type="common">Eastern yellow jacket</name>
    <name type="synonym">Wasp</name>
    <dbReference type="NCBI Taxonomy" id="7453"/>
    <lineage>
        <taxon>Eukaryota</taxon>
        <taxon>Metazoa</taxon>
        <taxon>Ecdysozoa</taxon>
        <taxon>Arthropoda</taxon>
        <taxon>Hexapoda</taxon>
        <taxon>Insecta</taxon>
        <taxon>Pterygota</taxon>
        <taxon>Neoptera</taxon>
        <taxon>Endopterygota</taxon>
        <taxon>Hymenoptera</taxon>
        <taxon>Apocrita</taxon>
        <taxon>Aculeata</taxon>
        <taxon>Vespoidea</taxon>
        <taxon>Vespidae</taxon>
        <taxon>Vespinae</taxon>
        <taxon>Vespula</taxon>
    </lineage>
</organism>
<dbReference type="AlphaFoldDB" id="A0ABD2B684"/>
<reference evidence="1 2" key="1">
    <citation type="journal article" date="2024" name="Ann. Entomol. Soc. Am.">
        <title>Genomic analyses of the southern and eastern yellowjacket wasps (Hymenoptera: Vespidae) reveal evolutionary signatures of social life.</title>
        <authorList>
            <person name="Catto M.A."/>
            <person name="Caine P.B."/>
            <person name="Orr S.E."/>
            <person name="Hunt B.G."/>
            <person name="Goodisman M.A.D."/>
        </authorList>
    </citation>
    <scope>NUCLEOTIDE SEQUENCE [LARGE SCALE GENOMIC DNA]</scope>
    <source>
        <strain evidence="1">232</strain>
        <tissue evidence="1">Head and thorax</tissue>
    </source>
</reference>
<accession>A0ABD2B684</accession>
<comment type="caution">
    <text evidence="1">The sequence shown here is derived from an EMBL/GenBank/DDBJ whole genome shotgun (WGS) entry which is preliminary data.</text>
</comment>
<proteinExistence type="predicted"/>
<sequence length="125" mass="13433">MYLFNKFAIKVAPLHQAYTTSIRYGLNLSTYVSSSKSKLASVETLAILRAKSCICLSGPLNSSVLLGISLDLSSHTKQLIKATICGILNELNKPLKIISVISNSSVPFNSQATRPFNSITSAAVQ</sequence>
<gene>
    <name evidence="1" type="ORF">V1477_017512</name>
</gene>
<keyword evidence="2" id="KW-1185">Reference proteome</keyword>
<evidence type="ECO:0000313" key="2">
    <source>
        <dbReference type="Proteomes" id="UP001607303"/>
    </source>
</evidence>
<evidence type="ECO:0000313" key="1">
    <source>
        <dbReference type="EMBL" id="KAL2728236.1"/>
    </source>
</evidence>
<dbReference type="EMBL" id="JAYRBN010000100">
    <property type="protein sequence ID" value="KAL2728236.1"/>
    <property type="molecule type" value="Genomic_DNA"/>
</dbReference>